<dbReference type="PRINTS" id="PR00032">
    <property type="entry name" value="HTHARAC"/>
</dbReference>
<name>A0ABN1MKU8_9FLAO</name>
<evidence type="ECO:0000313" key="5">
    <source>
        <dbReference type="EMBL" id="GAA0873601.1"/>
    </source>
</evidence>
<accession>A0ABN1MKU8</accession>
<dbReference type="InterPro" id="IPR018060">
    <property type="entry name" value="HTH_AraC"/>
</dbReference>
<dbReference type="Gene3D" id="1.10.10.60">
    <property type="entry name" value="Homeodomain-like"/>
    <property type="match status" value="1"/>
</dbReference>
<gene>
    <name evidence="5" type="ORF">GCM10009118_00090</name>
</gene>
<dbReference type="InterPro" id="IPR020449">
    <property type="entry name" value="Tscrpt_reg_AraC-type_HTH"/>
</dbReference>
<dbReference type="PROSITE" id="PS01124">
    <property type="entry name" value="HTH_ARAC_FAMILY_2"/>
    <property type="match status" value="1"/>
</dbReference>
<keyword evidence="1" id="KW-0805">Transcription regulation</keyword>
<comment type="caution">
    <text evidence="5">The sequence shown here is derived from an EMBL/GenBank/DDBJ whole genome shotgun (WGS) entry which is preliminary data.</text>
</comment>
<dbReference type="InterPro" id="IPR009057">
    <property type="entry name" value="Homeodomain-like_sf"/>
</dbReference>
<evidence type="ECO:0000313" key="6">
    <source>
        <dbReference type="Proteomes" id="UP001501126"/>
    </source>
</evidence>
<feature type="domain" description="HTH araC/xylS-type" evidence="4">
    <location>
        <begin position="172"/>
        <end position="270"/>
    </location>
</feature>
<evidence type="ECO:0000256" key="1">
    <source>
        <dbReference type="ARBA" id="ARBA00023015"/>
    </source>
</evidence>
<dbReference type="Pfam" id="PF12833">
    <property type="entry name" value="HTH_18"/>
    <property type="match status" value="1"/>
</dbReference>
<keyword evidence="6" id="KW-1185">Reference proteome</keyword>
<proteinExistence type="predicted"/>
<evidence type="ECO:0000256" key="3">
    <source>
        <dbReference type="ARBA" id="ARBA00023163"/>
    </source>
</evidence>
<dbReference type="Proteomes" id="UP001501126">
    <property type="component" value="Unassembled WGS sequence"/>
</dbReference>
<protein>
    <recommendedName>
        <fullName evidence="4">HTH araC/xylS-type domain-containing protein</fullName>
    </recommendedName>
</protein>
<dbReference type="EMBL" id="BAAAFH010000001">
    <property type="protein sequence ID" value="GAA0873601.1"/>
    <property type="molecule type" value="Genomic_DNA"/>
</dbReference>
<keyword evidence="3" id="KW-0804">Transcription</keyword>
<evidence type="ECO:0000256" key="2">
    <source>
        <dbReference type="ARBA" id="ARBA00023125"/>
    </source>
</evidence>
<keyword evidence="2" id="KW-0238">DNA-binding</keyword>
<evidence type="ECO:0000259" key="4">
    <source>
        <dbReference type="PROSITE" id="PS01124"/>
    </source>
</evidence>
<dbReference type="PANTHER" id="PTHR43280">
    <property type="entry name" value="ARAC-FAMILY TRANSCRIPTIONAL REGULATOR"/>
    <property type="match status" value="1"/>
</dbReference>
<dbReference type="PANTHER" id="PTHR43280:SF32">
    <property type="entry name" value="TRANSCRIPTIONAL REGULATORY PROTEIN"/>
    <property type="match status" value="1"/>
</dbReference>
<dbReference type="SUPFAM" id="SSF46689">
    <property type="entry name" value="Homeodomain-like"/>
    <property type="match status" value="1"/>
</dbReference>
<dbReference type="SMART" id="SM00342">
    <property type="entry name" value="HTH_ARAC"/>
    <property type="match status" value="1"/>
</dbReference>
<organism evidence="5 6">
    <name type="scientific">Wandonia haliotis</name>
    <dbReference type="NCBI Taxonomy" id="574963"/>
    <lineage>
        <taxon>Bacteria</taxon>
        <taxon>Pseudomonadati</taxon>
        <taxon>Bacteroidota</taxon>
        <taxon>Flavobacteriia</taxon>
        <taxon>Flavobacteriales</taxon>
        <taxon>Crocinitomicaceae</taxon>
        <taxon>Wandonia</taxon>
    </lineage>
</organism>
<reference evidence="5 6" key="1">
    <citation type="journal article" date="2019" name="Int. J. Syst. Evol. Microbiol.">
        <title>The Global Catalogue of Microorganisms (GCM) 10K type strain sequencing project: providing services to taxonomists for standard genome sequencing and annotation.</title>
        <authorList>
            <consortium name="The Broad Institute Genomics Platform"/>
            <consortium name="The Broad Institute Genome Sequencing Center for Infectious Disease"/>
            <person name="Wu L."/>
            <person name="Ma J."/>
        </authorList>
    </citation>
    <scope>NUCLEOTIDE SEQUENCE [LARGE SCALE GENOMIC DNA]</scope>
    <source>
        <strain evidence="5 6">JCM 16083</strain>
    </source>
</reference>
<sequence length="276" mass="31957">MNADLFKWQSTPLQIYPLEKISDYLVLPTPLLRTDYNFIIYLYKGSYYQQVGVEKYTVDRPSILYVTEGDVFALLSKKSNLSGFFILMENKVLSSVLGKIELADLLNIETLTLLNHNTNLWFNNLCQLLYKEVSASTPNRKVGSGLLQALLHKLIEINDGKKTITRQHEVANHFKQLLNKSYKEHKSVTYYAQVLNVSENYLNRCVNKHFQKSCKQLIQETIIINSQILMFESNMDIREISFEVGFDDPSYFSRVFKKITGQTPSTFKKNITHDLS</sequence>